<feature type="domain" description="DUF4142" evidence="2">
    <location>
        <begin position="40"/>
        <end position="173"/>
    </location>
</feature>
<dbReference type="AlphaFoldDB" id="A0A4Y9S164"/>
<dbReference type="PANTHER" id="PTHR38593:SF1">
    <property type="entry name" value="BLR2558 PROTEIN"/>
    <property type="match status" value="1"/>
</dbReference>
<gene>
    <name evidence="3" type="ORF">EGY25_03260</name>
</gene>
<protein>
    <submittedName>
        <fullName evidence="3">DUF4142 domain-containing protein</fullName>
    </submittedName>
</protein>
<dbReference type="InterPro" id="IPR025419">
    <property type="entry name" value="DUF4142"/>
</dbReference>
<evidence type="ECO:0000256" key="1">
    <source>
        <dbReference type="SAM" id="SignalP"/>
    </source>
</evidence>
<proteinExistence type="predicted"/>
<evidence type="ECO:0000259" key="2">
    <source>
        <dbReference type="Pfam" id="PF13628"/>
    </source>
</evidence>
<feature type="signal peptide" evidence="1">
    <location>
        <begin position="1"/>
        <end position="18"/>
    </location>
</feature>
<feature type="chain" id="PRO_5021346547" evidence="1">
    <location>
        <begin position="19"/>
        <end position="186"/>
    </location>
</feature>
<dbReference type="RefSeq" id="WP_135193619.1">
    <property type="nucleotide sequence ID" value="NZ_SPVH01000002.1"/>
</dbReference>
<dbReference type="EMBL" id="SPVH01000002">
    <property type="protein sequence ID" value="TFW14231.1"/>
    <property type="molecule type" value="Genomic_DNA"/>
</dbReference>
<dbReference type="Pfam" id="PF13628">
    <property type="entry name" value="DUF4142"/>
    <property type="match status" value="1"/>
</dbReference>
<dbReference type="Proteomes" id="UP000298216">
    <property type="component" value="Unassembled WGS sequence"/>
</dbReference>
<dbReference type="PANTHER" id="PTHR38593">
    <property type="entry name" value="BLR2558 PROTEIN"/>
    <property type="match status" value="1"/>
</dbReference>
<dbReference type="OrthoDB" id="8005547at2"/>
<evidence type="ECO:0000313" key="3">
    <source>
        <dbReference type="EMBL" id="TFW14231.1"/>
    </source>
</evidence>
<sequence length="186" mass="19221">MQRLVLAAAAAALIGACASTPSGPSAEVIAEAAGQAAPAAADFVRMAGASDLYEIQSSQILLNGSEDEALRRFATMMIEHHTQTTATVTAAARQAGLTPPPPALDPAKAQMIRDLQTAQGAARDQLYRSQQIMAHREALTLHSSYADQGDTPQLKRAAASAVPIVAQHFNALAAMEGDGAASHTGH</sequence>
<keyword evidence="4" id="KW-1185">Reference proteome</keyword>
<dbReference type="InterPro" id="IPR012347">
    <property type="entry name" value="Ferritin-like"/>
</dbReference>
<name>A0A4Y9S164_9CAUL</name>
<dbReference type="PROSITE" id="PS51257">
    <property type="entry name" value="PROKAR_LIPOPROTEIN"/>
    <property type="match status" value="1"/>
</dbReference>
<keyword evidence="1" id="KW-0732">Signal</keyword>
<comment type="caution">
    <text evidence="3">The sequence shown here is derived from an EMBL/GenBank/DDBJ whole genome shotgun (WGS) entry which is preliminary data.</text>
</comment>
<dbReference type="Gene3D" id="1.20.1260.10">
    <property type="match status" value="1"/>
</dbReference>
<evidence type="ECO:0000313" key="4">
    <source>
        <dbReference type="Proteomes" id="UP000298216"/>
    </source>
</evidence>
<organism evidence="3 4">
    <name type="scientific">Brevundimonas intermedia</name>
    <dbReference type="NCBI Taxonomy" id="74315"/>
    <lineage>
        <taxon>Bacteria</taxon>
        <taxon>Pseudomonadati</taxon>
        <taxon>Pseudomonadota</taxon>
        <taxon>Alphaproteobacteria</taxon>
        <taxon>Caulobacterales</taxon>
        <taxon>Caulobacteraceae</taxon>
        <taxon>Brevundimonas</taxon>
    </lineage>
</organism>
<reference evidence="3 4" key="1">
    <citation type="submission" date="2019-03" db="EMBL/GenBank/DDBJ databases">
        <title>Draft genome of Brevundimonas sp. a heavy metal resistant soil bacteria.</title>
        <authorList>
            <person name="Soto J."/>
        </authorList>
    </citation>
    <scope>NUCLEOTIDE SEQUENCE [LARGE SCALE GENOMIC DNA]</scope>
    <source>
        <strain evidence="3 4">B-10</strain>
    </source>
</reference>
<accession>A0A4Y9S164</accession>